<proteinExistence type="predicted"/>
<dbReference type="InterPro" id="IPR001709">
    <property type="entry name" value="Flavoprot_Pyr_Nucl_cyt_Rdtase"/>
</dbReference>
<dbReference type="GO" id="GO:0051537">
    <property type="term" value="F:2 iron, 2 sulfur cluster binding"/>
    <property type="evidence" value="ECO:0007669"/>
    <property type="project" value="UniProtKB-KW"/>
</dbReference>
<gene>
    <name evidence="11" type="ORF">KME07_03895</name>
</gene>
<evidence type="ECO:0000313" key="11">
    <source>
        <dbReference type="EMBL" id="MBW4464570.1"/>
    </source>
</evidence>
<dbReference type="Gene3D" id="3.40.50.80">
    <property type="entry name" value="Nucleotide-binding domain of ferredoxin-NADP reductase (FNR) module"/>
    <property type="match status" value="1"/>
</dbReference>
<reference evidence="11" key="2">
    <citation type="journal article" date="2022" name="Microbiol. Resour. Announc.">
        <title>Metagenome Sequencing to Explore Phylogenomics of Terrestrial Cyanobacteria.</title>
        <authorList>
            <person name="Ward R.D."/>
            <person name="Stajich J.E."/>
            <person name="Johansen J.R."/>
            <person name="Huntemann M."/>
            <person name="Clum A."/>
            <person name="Foster B."/>
            <person name="Foster B."/>
            <person name="Roux S."/>
            <person name="Palaniappan K."/>
            <person name="Varghese N."/>
            <person name="Mukherjee S."/>
            <person name="Reddy T.B.K."/>
            <person name="Daum C."/>
            <person name="Copeland A."/>
            <person name="Chen I.A."/>
            <person name="Ivanova N.N."/>
            <person name="Kyrpides N.C."/>
            <person name="Shapiro N."/>
            <person name="Eloe-Fadrosh E.A."/>
            <person name="Pietrasiak N."/>
        </authorList>
    </citation>
    <scope>NUCLEOTIDE SEQUENCE</scope>
    <source>
        <strain evidence="11">GSE-TBD4-15B</strain>
    </source>
</reference>
<evidence type="ECO:0000256" key="2">
    <source>
        <dbReference type="ARBA" id="ARBA00013903"/>
    </source>
</evidence>
<dbReference type="InterPro" id="IPR017938">
    <property type="entry name" value="Riboflavin_synthase-like_b-brl"/>
</dbReference>
<dbReference type="Gene3D" id="2.40.30.10">
    <property type="entry name" value="Translation factors"/>
    <property type="match status" value="1"/>
</dbReference>
<evidence type="ECO:0000256" key="8">
    <source>
        <dbReference type="ARBA" id="ARBA00023004"/>
    </source>
</evidence>
<keyword evidence="5" id="KW-0479">Metal-binding</keyword>
<dbReference type="EMBL" id="JAHHHV010000015">
    <property type="protein sequence ID" value="MBW4464570.1"/>
    <property type="molecule type" value="Genomic_DNA"/>
</dbReference>
<keyword evidence="8" id="KW-0408">Iron</keyword>
<accession>A0A951P909</accession>
<dbReference type="PANTHER" id="PTHR47354">
    <property type="entry name" value="NADH OXIDOREDUCTASE HCR"/>
    <property type="match status" value="1"/>
</dbReference>
<feature type="non-terminal residue" evidence="11">
    <location>
        <position position="1"/>
    </location>
</feature>
<keyword evidence="7" id="KW-0560">Oxidoreductase</keyword>
<keyword evidence="3" id="KW-0285">Flavoprotein</keyword>
<dbReference type="Pfam" id="PF00175">
    <property type="entry name" value="NAD_binding_1"/>
    <property type="match status" value="1"/>
</dbReference>
<keyword evidence="6" id="KW-0274">FAD</keyword>
<evidence type="ECO:0000256" key="5">
    <source>
        <dbReference type="ARBA" id="ARBA00022723"/>
    </source>
</evidence>
<dbReference type="SUPFAM" id="SSF52343">
    <property type="entry name" value="Ferredoxin reductase-like, C-terminal NADP-linked domain"/>
    <property type="match status" value="1"/>
</dbReference>
<dbReference type="GO" id="GO:0046872">
    <property type="term" value="F:metal ion binding"/>
    <property type="evidence" value="ECO:0007669"/>
    <property type="project" value="UniProtKB-KW"/>
</dbReference>
<dbReference type="InterPro" id="IPR039261">
    <property type="entry name" value="FNR_nucleotide-bd"/>
</dbReference>
<comment type="caution">
    <text evidence="11">The sequence shown here is derived from an EMBL/GenBank/DDBJ whole genome shotgun (WGS) entry which is preliminary data.</text>
</comment>
<evidence type="ECO:0000256" key="1">
    <source>
        <dbReference type="ARBA" id="ARBA00001974"/>
    </source>
</evidence>
<dbReference type="SUPFAM" id="SSF63380">
    <property type="entry name" value="Riboflavin synthase domain-like"/>
    <property type="match status" value="1"/>
</dbReference>
<reference evidence="11" key="1">
    <citation type="submission" date="2021-05" db="EMBL/GenBank/DDBJ databases">
        <authorList>
            <person name="Pietrasiak N."/>
            <person name="Ward R."/>
            <person name="Stajich J.E."/>
            <person name="Kurbessoian T."/>
        </authorList>
    </citation>
    <scope>NUCLEOTIDE SEQUENCE</scope>
    <source>
        <strain evidence="11">GSE-TBD4-15B</strain>
    </source>
</reference>
<dbReference type="CDD" id="cd06215">
    <property type="entry name" value="FNR_iron_sulfur_binding_1"/>
    <property type="match status" value="1"/>
</dbReference>
<name>A0A951P909_9CYAN</name>
<evidence type="ECO:0000256" key="9">
    <source>
        <dbReference type="ARBA" id="ARBA00023014"/>
    </source>
</evidence>
<dbReference type="PRINTS" id="PR00371">
    <property type="entry name" value="FPNCR"/>
</dbReference>
<keyword evidence="9" id="KW-0411">Iron-sulfur</keyword>
<dbReference type="Pfam" id="PF00970">
    <property type="entry name" value="FAD_binding_6"/>
    <property type="match status" value="1"/>
</dbReference>
<dbReference type="PRINTS" id="PR00410">
    <property type="entry name" value="PHEHYDRXLASE"/>
</dbReference>
<feature type="domain" description="FAD-binding FR-type" evidence="10">
    <location>
        <begin position="1"/>
        <end position="104"/>
    </location>
</feature>
<evidence type="ECO:0000259" key="10">
    <source>
        <dbReference type="PROSITE" id="PS51384"/>
    </source>
</evidence>
<dbReference type="InterPro" id="IPR001433">
    <property type="entry name" value="OxRdtase_FAD/NAD-bd"/>
</dbReference>
<evidence type="ECO:0000256" key="6">
    <source>
        <dbReference type="ARBA" id="ARBA00022827"/>
    </source>
</evidence>
<dbReference type="InterPro" id="IPR017927">
    <property type="entry name" value="FAD-bd_FR_type"/>
</dbReference>
<organism evidence="11 12">
    <name type="scientific">Pegethrix bostrychoides GSE-TBD4-15B</name>
    <dbReference type="NCBI Taxonomy" id="2839662"/>
    <lineage>
        <taxon>Bacteria</taxon>
        <taxon>Bacillati</taxon>
        <taxon>Cyanobacteriota</taxon>
        <taxon>Cyanophyceae</taxon>
        <taxon>Oculatellales</taxon>
        <taxon>Oculatellaceae</taxon>
        <taxon>Pegethrix</taxon>
    </lineage>
</organism>
<evidence type="ECO:0000256" key="3">
    <source>
        <dbReference type="ARBA" id="ARBA00022630"/>
    </source>
</evidence>
<dbReference type="InterPro" id="IPR050415">
    <property type="entry name" value="MRET"/>
</dbReference>
<dbReference type="PANTHER" id="PTHR47354:SF6">
    <property type="entry name" value="NADH OXIDOREDUCTASE HCR"/>
    <property type="match status" value="1"/>
</dbReference>
<evidence type="ECO:0000256" key="4">
    <source>
        <dbReference type="ARBA" id="ARBA00022714"/>
    </source>
</evidence>
<dbReference type="AlphaFoldDB" id="A0A951P909"/>
<keyword evidence="4" id="KW-0001">2Fe-2S</keyword>
<protein>
    <recommendedName>
        <fullName evidence="2">Ferredoxin--NADP reductase</fullName>
    </recommendedName>
</protein>
<dbReference type="Proteomes" id="UP000707356">
    <property type="component" value="Unassembled WGS sequence"/>
</dbReference>
<comment type="cofactor">
    <cofactor evidence="1">
        <name>FAD</name>
        <dbReference type="ChEBI" id="CHEBI:57692"/>
    </cofactor>
</comment>
<evidence type="ECO:0000256" key="7">
    <source>
        <dbReference type="ARBA" id="ARBA00023002"/>
    </source>
</evidence>
<dbReference type="PROSITE" id="PS51384">
    <property type="entry name" value="FAD_FR"/>
    <property type="match status" value="1"/>
</dbReference>
<dbReference type="GO" id="GO:0016491">
    <property type="term" value="F:oxidoreductase activity"/>
    <property type="evidence" value="ECO:0007669"/>
    <property type="project" value="UniProtKB-KW"/>
</dbReference>
<sequence>RCVRIVNETADVKSFTFVADPPVKFNYLPGQFVTLDLEINGESVLRSYSISSAPSRPNTLEITVKCVAATAEQPAGLVSNWLHDNLKLGSQIKLSAPMGKFTCAPKPPAKLLLLSAGSGITPMMSMARWLADTAADTDIIFFHSARSPQEIIFRQELELMSARLPNFHLAISMTQTVSGSAWAGFTGRLAEPMLRCIAPDFLERSVYVCGSEGFMQASKSLLETLSFPMQNYAQESFGAAPKPKPPADSPAQS</sequence>
<dbReference type="InterPro" id="IPR008333">
    <property type="entry name" value="Cbr1-like_FAD-bd_dom"/>
</dbReference>
<evidence type="ECO:0000313" key="12">
    <source>
        <dbReference type="Proteomes" id="UP000707356"/>
    </source>
</evidence>